<gene>
    <name evidence="1" type="ORF">PLAM_0463</name>
</gene>
<sequence length="40" mass="4766">MIYPNSFKISENEQKNKNRQDLFSQRSCLFLSNFIDSVHS</sequence>
<dbReference type="AlphaFoldDB" id="A0A1J1JAD7"/>
<accession>A0A1J1JAD7</accession>
<dbReference type="EMBL" id="LO018304">
    <property type="protein sequence ID" value="CUM58430.1"/>
    <property type="molecule type" value="Genomic_DNA"/>
</dbReference>
<name>A0A1J1JAD7_PLAAG</name>
<protein>
    <submittedName>
        <fullName evidence="1">Uncharacterized protein</fullName>
    </submittedName>
</protein>
<organism evidence="1">
    <name type="scientific">Planktothrix agardhii</name>
    <name type="common">Oscillatoria agardhii</name>
    <dbReference type="NCBI Taxonomy" id="1160"/>
    <lineage>
        <taxon>Bacteria</taxon>
        <taxon>Bacillati</taxon>
        <taxon>Cyanobacteriota</taxon>
        <taxon>Cyanophyceae</taxon>
        <taxon>Oscillatoriophycideae</taxon>
        <taxon>Oscillatoriales</taxon>
        <taxon>Microcoleaceae</taxon>
        <taxon>Planktothrix</taxon>
    </lineage>
</organism>
<reference evidence="1" key="1">
    <citation type="submission" date="2015-09" db="EMBL/GenBank/DDBJ databases">
        <authorList>
            <person name="Jackson K.R."/>
            <person name="Lunt B.L."/>
            <person name="Fisher J.N.B."/>
            <person name="Gardner A.V."/>
            <person name="Bailey M.E."/>
            <person name="Deus L.M."/>
            <person name="Earl A.S."/>
            <person name="Gibby P.D."/>
            <person name="Hartmann K.A."/>
            <person name="Liu J.E."/>
            <person name="Manci A.M."/>
            <person name="Nielsen D.A."/>
            <person name="Solomon M.B."/>
            <person name="Breakwell D.P."/>
            <person name="Burnett S.H."/>
            <person name="Grose J.H."/>
        </authorList>
    </citation>
    <scope>NUCLEOTIDE SEQUENCE</scope>
    <source>
        <strain evidence="1">7805</strain>
    </source>
</reference>
<evidence type="ECO:0000313" key="1">
    <source>
        <dbReference type="EMBL" id="CUM58430.1"/>
    </source>
</evidence>
<proteinExistence type="predicted"/>